<dbReference type="PANTHER" id="PTHR23088:SF27">
    <property type="entry name" value="DEAMINATED GLUTATHIONE AMIDASE"/>
    <property type="match status" value="1"/>
</dbReference>
<dbReference type="AlphaFoldDB" id="A0A671VH50"/>
<reference evidence="2" key="2">
    <citation type="submission" date="2025-08" db="UniProtKB">
        <authorList>
            <consortium name="Ensembl"/>
        </authorList>
    </citation>
    <scope>IDENTIFICATION</scope>
</reference>
<dbReference type="Pfam" id="PF00795">
    <property type="entry name" value="CN_hydrolase"/>
    <property type="match status" value="1"/>
</dbReference>
<evidence type="ECO:0000259" key="1">
    <source>
        <dbReference type="PROSITE" id="PS50263"/>
    </source>
</evidence>
<name>A0A671VH50_SPAAU</name>
<gene>
    <name evidence="2" type="primary">NIT1</name>
</gene>
<dbReference type="Proteomes" id="UP000472265">
    <property type="component" value="Chromosome 10"/>
</dbReference>
<keyword evidence="3" id="KW-1185">Reference proteome</keyword>
<feature type="domain" description="CN hydrolase" evidence="1">
    <location>
        <begin position="35"/>
        <end position="270"/>
    </location>
</feature>
<accession>A0A671VH50</accession>
<sequence>QNDLLDLLTVTESQDAARASSPTTSSLRRMSSSRLPVAAVCQVLATPDKQANFSACKQLVEEAKERGAGMVFLPEGFDYIGSSREESLSLAESLTGDTISQYTQLARKLEVWMSLGGFHERGHDWETDRRLYNSHIIINDKGEIVSVYRKAHLFDVELPEKGVSLKERSFVIPGPTLVSPVQTPIGKLYDLRPKELTQPLYKHRRNTFLKQNSEWSQRFSKFGEECDCGGEKLGMVLVEIDLEKISSIRRNMLVQQHRRDAGFYQSLEKT</sequence>
<reference evidence="2" key="3">
    <citation type="submission" date="2025-09" db="UniProtKB">
        <authorList>
            <consortium name="Ensembl"/>
        </authorList>
    </citation>
    <scope>IDENTIFICATION</scope>
</reference>
<dbReference type="PROSITE" id="PS50263">
    <property type="entry name" value="CN_HYDROLASE"/>
    <property type="match status" value="1"/>
</dbReference>
<dbReference type="PANTHER" id="PTHR23088">
    <property type="entry name" value="NITRILASE-RELATED"/>
    <property type="match status" value="1"/>
</dbReference>
<evidence type="ECO:0000313" key="2">
    <source>
        <dbReference type="Ensembl" id="ENSSAUP00010026183.1"/>
    </source>
</evidence>
<dbReference type="GeneTree" id="ENSGT00550000075099"/>
<organism evidence="2 3">
    <name type="scientific">Sparus aurata</name>
    <name type="common">Gilthead sea bream</name>
    <dbReference type="NCBI Taxonomy" id="8175"/>
    <lineage>
        <taxon>Eukaryota</taxon>
        <taxon>Metazoa</taxon>
        <taxon>Chordata</taxon>
        <taxon>Craniata</taxon>
        <taxon>Vertebrata</taxon>
        <taxon>Euteleostomi</taxon>
        <taxon>Actinopterygii</taxon>
        <taxon>Neopterygii</taxon>
        <taxon>Teleostei</taxon>
        <taxon>Neoteleostei</taxon>
        <taxon>Acanthomorphata</taxon>
        <taxon>Eupercaria</taxon>
        <taxon>Spariformes</taxon>
        <taxon>Sparidae</taxon>
        <taxon>Sparus</taxon>
    </lineage>
</organism>
<proteinExistence type="predicted"/>
<dbReference type="InterPro" id="IPR036526">
    <property type="entry name" value="C-N_Hydrolase_sf"/>
</dbReference>
<evidence type="ECO:0000313" key="3">
    <source>
        <dbReference type="Proteomes" id="UP000472265"/>
    </source>
</evidence>
<dbReference type="InParanoid" id="A0A671VH50"/>
<protein>
    <submittedName>
        <fullName evidence="2">Nitrilase 1</fullName>
    </submittedName>
</protein>
<dbReference type="Gene3D" id="3.60.110.10">
    <property type="entry name" value="Carbon-nitrogen hydrolase"/>
    <property type="match status" value="1"/>
</dbReference>
<dbReference type="Ensembl" id="ENSSAUT00010027654.1">
    <property type="protein sequence ID" value="ENSSAUP00010026183.1"/>
    <property type="gene ID" value="ENSSAUG00010011380.1"/>
</dbReference>
<reference evidence="2" key="1">
    <citation type="submission" date="2021-04" db="EMBL/GenBank/DDBJ databases">
        <authorList>
            <consortium name="Wellcome Sanger Institute Data Sharing"/>
        </authorList>
    </citation>
    <scope>NUCLEOTIDE SEQUENCE [LARGE SCALE GENOMIC DNA]</scope>
</reference>
<dbReference type="SUPFAM" id="SSF56317">
    <property type="entry name" value="Carbon-nitrogen hydrolase"/>
    <property type="match status" value="1"/>
</dbReference>
<dbReference type="InterPro" id="IPR003010">
    <property type="entry name" value="C-N_Hydrolase"/>
</dbReference>